<protein>
    <submittedName>
        <fullName evidence="2">TGBp1</fullName>
    </submittedName>
</protein>
<accession>A0A3G1GK09</accession>
<dbReference type="GO" id="GO:0005524">
    <property type="term" value="F:ATP binding"/>
    <property type="evidence" value="ECO:0007669"/>
    <property type="project" value="InterPro"/>
</dbReference>
<name>A0A3G1GK09_9VIRU</name>
<dbReference type="EMBL" id="KX058346">
    <property type="protein sequence ID" value="APG31856.1"/>
    <property type="molecule type" value="Genomic_RNA"/>
</dbReference>
<proteinExistence type="predicted"/>
<organism evidence="2">
    <name type="scientific">Arachis pintoi virus</name>
    <dbReference type="NCBI Taxonomy" id="1921009"/>
    <lineage>
        <taxon>Viruses</taxon>
        <taxon>Riboviria</taxon>
        <taxon>Orthornavirae</taxon>
        <taxon>Kitrinoviricota</taxon>
        <taxon>Alsuviricetes</taxon>
        <taxon>Tymovirales</taxon>
        <taxon>Alphaflexiviridae</taxon>
        <taxon>Allexivirus</taxon>
        <taxon>Allexivirus pintoi</taxon>
    </lineage>
</organism>
<dbReference type="SUPFAM" id="SSF52540">
    <property type="entry name" value="P-loop containing nucleoside triphosphate hydrolases"/>
    <property type="match status" value="1"/>
</dbReference>
<reference evidence="2" key="1">
    <citation type="journal article" date="2016" name="Rev Fac Nac Agron Medellin">
        <title>Next generation sequence analysis of the forage peanut (Arachis pintoi) virome.</title>
        <authorList>
            <person name="Gutierrez Sanchez P.A."/>
            <person name="Jaramillo Mesa H."/>
            <person name="Marin Montoya M.A."/>
        </authorList>
    </citation>
    <scope>NUCLEOTIDE SEQUENCE</scope>
    <source>
        <strain evidence="2">Var B</strain>
    </source>
</reference>
<reference evidence="2" key="2">
    <citation type="submission" date="2016-04" db="EMBL/GenBank/DDBJ databases">
        <authorList>
            <person name="Gutierrez P.A."/>
            <person name="Jaramillo H."/>
            <person name="Marin M."/>
        </authorList>
    </citation>
    <scope>NUCLEOTIDE SEQUENCE</scope>
    <source>
        <strain evidence="2">Var B</strain>
    </source>
</reference>
<dbReference type="InterPro" id="IPR027351">
    <property type="entry name" value="(+)RNA_virus_helicase_core_dom"/>
</dbReference>
<dbReference type="Pfam" id="PF01443">
    <property type="entry name" value="Viral_helicase1"/>
    <property type="match status" value="1"/>
</dbReference>
<evidence type="ECO:0000259" key="1">
    <source>
        <dbReference type="Pfam" id="PF01443"/>
    </source>
</evidence>
<sequence length="237" mass="26299">MSLTQLEDKLTAAGFTRTNQPLAYPIVVHGVPGCGKSTLIKTLIDTIGFKAATTTQPYGKTLSSCGVTSHPLEDCQRTTIRILDEYQNVAPTEWERYQVLIGDPFQGPYSSIAHYVKATSHRVPKPVANFLRARDFDIHSDKEGSLTTTSPYSPKVARQFQNTTVLHLGPISKQLLQSHSVSSTCWKEFAGQEDQSVVLVYHSTELQDRTGFYVAATRALKDLTLVSDEFDEFHTTS</sequence>
<dbReference type="InterPro" id="IPR027417">
    <property type="entry name" value="P-loop_NTPase"/>
</dbReference>
<feature type="domain" description="(+)RNA virus helicase C-terminal" evidence="1">
    <location>
        <begin position="26"/>
        <end position="226"/>
    </location>
</feature>
<evidence type="ECO:0000313" key="2">
    <source>
        <dbReference type="EMBL" id="APG31856.1"/>
    </source>
</evidence>